<organism evidence="4 5">
    <name type="scientific">Pelomonas aquatica</name>
    <dbReference type="NCBI Taxonomy" id="431058"/>
    <lineage>
        <taxon>Bacteria</taxon>
        <taxon>Pseudomonadati</taxon>
        <taxon>Pseudomonadota</taxon>
        <taxon>Betaproteobacteria</taxon>
        <taxon>Burkholderiales</taxon>
        <taxon>Sphaerotilaceae</taxon>
        <taxon>Roseateles</taxon>
    </lineage>
</organism>
<dbReference type="SUPFAM" id="SSF56349">
    <property type="entry name" value="DNA breaking-rejoining enzymes"/>
    <property type="match status" value="1"/>
</dbReference>
<comment type="caution">
    <text evidence="4">The sequence shown here is derived from an EMBL/GenBank/DDBJ whole genome shotgun (WGS) entry which is preliminary data.</text>
</comment>
<keyword evidence="5" id="KW-1185">Reference proteome</keyword>
<evidence type="ECO:0000256" key="1">
    <source>
        <dbReference type="ARBA" id="ARBA00022908"/>
    </source>
</evidence>
<dbReference type="InterPro" id="IPR013762">
    <property type="entry name" value="Integrase-like_cat_sf"/>
</dbReference>
<dbReference type="InterPro" id="IPR002104">
    <property type="entry name" value="Integrase_catalytic"/>
</dbReference>
<dbReference type="PANTHER" id="PTHR30349:SF64">
    <property type="entry name" value="PROPHAGE INTEGRASE INTD-RELATED"/>
    <property type="match status" value="1"/>
</dbReference>
<dbReference type="EMBL" id="JAVDXQ010000002">
    <property type="protein sequence ID" value="MDR7296335.1"/>
    <property type="molecule type" value="Genomic_DNA"/>
</dbReference>
<reference evidence="4 5" key="1">
    <citation type="submission" date="2023-07" db="EMBL/GenBank/DDBJ databases">
        <title>Sorghum-associated microbial communities from plants grown in Nebraska, USA.</title>
        <authorList>
            <person name="Schachtman D."/>
        </authorList>
    </citation>
    <scope>NUCLEOTIDE SEQUENCE [LARGE SCALE GENOMIC DNA]</scope>
    <source>
        <strain evidence="4 5">BE310</strain>
    </source>
</reference>
<evidence type="ECO:0000256" key="2">
    <source>
        <dbReference type="ARBA" id="ARBA00023172"/>
    </source>
</evidence>
<sequence>MDQSDIEALFSARPKPLKDYLRPSLTTVNIDGRARSLALLSQSSLTIDLELTGAPQPILCVADSNGFIVRTVSAWLSHIGRQIGHSTTRGTVGHYGKTMSYLVRWIEKHPPMPNLSVDENILCLNRDDVLNWLDDMKAHGAKSTSTRHSREVCLYEFLDWLCTDDARNLRDMDHSPRGRDGKLGTITKKGGPKSPKYIDTQLVVSLLASFHNECERCMFHAQYDMGLRISELISLTLRDLPDDSRFDPSLEFIPICINGVKGRAENIKQRITLMSRAVLRRIKSYHNTIEYQLAAGWDFNDLEKPVFLTANQFKWQARNATKQFNAAAARAGLDEGIRPHWLRHGTAFSVLMSDEGKDYIDRMLIVQRMLGHSNLKTTEIYTQISPAMLDKLTKAGRRLNRLKEAETIRSESWLAPLRHKEHRGHIGK</sequence>
<dbReference type="PROSITE" id="PS51898">
    <property type="entry name" value="TYR_RECOMBINASE"/>
    <property type="match status" value="1"/>
</dbReference>
<accession>A0ABU1Z6U9</accession>
<gene>
    <name evidence="4" type="ORF">J2X16_001674</name>
</gene>
<evidence type="ECO:0000313" key="5">
    <source>
        <dbReference type="Proteomes" id="UP001180536"/>
    </source>
</evidence>
<dbReference type="Proteomes" id="UP001180536">
    <property type="component" value="Unassembled WGS sequence"/>
</dbReference>
<keyword evidence="2" id="KW-0233">DNA recombination</keyword>
<dbReference type="PANTHER" id="PTHR30349">
    <property type="entry name" value="PHAGE INTEGRASE-RELATED"/>
    <property type="match status" value="1"/>
</dbReference>
<dbReference type="Pfam" id="PF00589">
    <property type="entry name" value="Phage_integrase"/>
    <property type="match status" value="1"/>
</dbReference>
<dbReference type="Gene3D" id="1.10.443.10">
    <property type="entry name" value="Intergrase catalytic core"/>
    <property type="match status" value="1"/>
</dbReference>
<protein>
    <submittedName>
        <fullName evidence="4">Site-specific recombinase XerD</fullName>
    </submittedName>
</protein>
<evidence type="ECO:0000259" key="3">
    <source>
        <dbReference type="PROSITE" id="PS51898"/>
    </source>
</evidence>
<keyword evidence="1" id="KW-0229">DNA integration</keyword>
<name>A0ABU1Z6U9_9BURK</name>
<evidence type="ECO:0000313" key="4">
    <source>
        <dbReference type="EMBL" id="MDR7296335.1"/>
    </source>
</evidence>
<proteinExistence type="predicted"/>
<dbReference type="RefSeq" id="WP_310343622.1">
    <property type="nucleotide sequence ID" value="NZ_JAVDXQ010000002.1"/>
</dbReference>
<dbReference type="InterPro" id="IPR011010">
    <property type="entry name" value="DNA_brk_join_enz"/>
</dbReference>
<dbReference type="InterPro" id="IPR050090">
    <property type="entry name" value="Tyrosine_recombinase_XerCD"/>
</dbReference>
<feature type="domain" description="Tyr recombinase" evidence="3">
    <location>
        <begin position="193"/>
        <end position="394"/>
    </location>
</feature>